<dbReference type="SUPFAM" id="SSF81383">
    <property type="entry name" value="F-box domain"/>
    <property type="match status" value="1"/>
</dbReference>
<evidence type="ECO:0000313" key="3">
    <source>
        <dbReference type="Proteomes" id="UP000053424"/>
    </source>
</evidence>
<reference evidence="2 3" key="1">
    <citation type="submission" date="2014-04" db="EMBL/GenBank/DDBJ databases">
        <authorList>
            <consortium name="DOE Joint Genome Institute"/>
            <person name="Kuo A."/>
            <person name="Gay G."/>
            <person name="Dore J."/>
            <person name="Kohler A."/>
            <person name="Nagy L.G."/>
            <person name="Floudas D."/>
            <person name="Copeland A."/>
            <person name="Barry K.W."/>
            <person name="Cichocki N."/>
            <person name="Veneault-Fourrey C."/>
            <person name="LaButti K."/>
            <person name="Lindquist E.A."/>
            <person name="Lipzen A."/>
            <person name="Lundell T."/>
            <person name="Morin E."/>
            <person name="Murat C."/>
            <person name="Sun H."/>
            <person name="Tunlid A."/>
            <person name="Henrissat B."/>
            <person name="Grigoriev I.V."/>
            <person name="Hibbett D.S."/>
            <person name="Martin F."/>
            <person name="Nordberg H.P."/>
            <person name="Cantor M.N."/>
            <person name="Hua S.X."/>
        </authorList>
    </citation>
    <scope>NUCLEOTIDE SEQUENCE [LARGE SCALE GENOMIC DNA]</scope>
    <source>
        <strain evidence="3">h7</strain>
    </source>
</reference>
<organism evidence="2 3">
    <name type="scientific">Hebeloma cylindrosporum</name>
    <dbReference type="NCBI Taxonomy" id="76867"/>
    <lineage>
        <taxon>Eukaryota</taxon>
        <taxon>Fungi</taxon>
        <taxon>Dikarya</taxon>
        <taxon>Basidiomycota</taxon>
        <taxon>Agaricomycotina</taxon>
        <taxon>Agaricomycetes</taxon>
        <taxon>Agaricomycetidae</taxon>
        <taxon>Agaricales</taxon>
        <taxon>Agaricineae</taxon>
        <taxon>Hymenogastraceae</taxon>
        <taxon>Hebeloma</taxon>
    </lineage>
</organism>
<dbReference type="PROSITE" id="PS50181">
    <property type="entry name" value="FBOX"/>
    <property type="match status" value="1"/>
</dbReference>
<dbReference type="SUPFAM" id="SSF52047">
    <property type="entry name" value="RNI-like"/>
    <property type="match status" value="1"/>
</dbReference>
<proteinExistence type="predicted"/>
<dbReference type="HOGENOM" id="CLU_028894_0_0_1"/>
<dbReference type="AlphaFoldDB" id="A0A0C3CK67"/>
<evidence type="ECO:0000313" key="2">
    <source>
        <dbReference type="EMBL" id="KIM44131.1"/>
    </source>
</evidence>
<dbReference type="EMBL" id="KN831774">
    <property type="protein sequence ID" value="KIM44131.1"/>
    <property type="molecule type" value="Genomic_DNA"/>
</dbReference>
<accession>A0A0C3CK67</accession>
<dbReference type="OrthoDB" id="3049838at2759"/>
<dbReference type="InterPro" id="IPR032675">
    <property type="entry name" value="LRR_dom_sf"/>
</dbReference>
<name>A0A0C3CK67_HEBCY</name>
<protein>
    <recommendedName>
        <fullName evidence="1">F-box domain-containing protein</fullName>
    </recommendedName>
</protein>
<reference evidence="3" key="2">
    <citation type="submission" date="2015-01" db="EMBL/GenBank/DDBJ databases">
        <title>Evolutionary Origins and Diversification of the Mycorrhizal Mutualists.</title>
        <authorList>
            <consortium name="DOE Joint Genome Institute"/>
            <consortium name="Mycorrhizal Genomics Consortium"/>
            <person name="Kohler A."/>
            <person name="Kuo A."/>
            <person name="Nagy L.G."/>
            <person name="Floudas D."/>
            <person name="Copeland A."/>
            <person name="Barry K.W."/>
            <person name="Cichocki N."/>
            <person name="Veneault-Fourrey C."/>
            <person name="LaButti K."/>
            <person name="Lindquist E.A."/>
            <person name="Lipzen A."/>
            <person name="Lundell T."/>
            <person name="Morin E."/>
            <person name="Murat C."/>
            <person name="Riley R."/>
            <person name="Ohm R."/>
            <person name="Sun H."/>
            <person name="Tunlid A."/>
            <person name="Henrissat B."/>
            <person name="Grigoriev I.V."/>
            <person name="Hibbett D.S."/>
            <person name="Martin F."/>
        </authorList>
    </citation>
    <scope>NUCLEOTIDE SEQUENCE [LARGE SCALE GENOMIC DNA]</scope>
    <source>
        <strain evidence="3">h7</strain>
    </source>
</reference>
<feature type="domain" description="F-box" evidence="1">
    <location>
        <begin position="1"/>
        <end position="46"/>
    </location>
</feature>
<keyword evidence="3" id="KW-1185">Reference proteome</keyword>
<evidence type="ECO:0000259" key="1">
    <source>
        <dbReference type="PROSITE" id="PS50181"/>
    </source>
</evidence>
<dbReference type="Gene3D" id="3.80.10.10">
    <property type="entry name" value="Ribonuclease Inhibitor"/>
    <property type="match status" value="1"/>
</dbReference>
<dbReference type="InterPro" id="IPR001810">
    <property type="entry name" value="F-box_dom"/>
</dbReference>
<dbReference type="Proteomes" id="UP000053424">
    <property type="component" value="Unassembled WGS sequence"/>
</dbReference>
<dbReference type="InterPro" id="IPR036047">
    <property type="entry name" value="F-box-like_dom_sf"/>
</dbReference>
<gene>
    <name evidence="2" type="ORF">M413DRAFT_25597</name>
</gene>
<sequence>MFTTLDLPVELWLEILSYLPKSALHKLIGINRLLFELALDDIYEEVRFITDDKQTEKIFLQMERFPSIAKRVRRLLIRPTFLPAMDAGEAGGRAHSSRARITIKERLFPRSNLLKYNPFEPRCTVEGRRDLDTGYILQLAEKAIKLCPDLQDLTVILHDHMLTKPFISFLKSLWKSDSPLMNPQKVLRSLESFSIDLAPSRFEAIPKRAEEATNSSHRALVSLRSFFSLFRDSITSISISTHSAHYFRTLITYLPLRFPNLKKLEVLTIFKVSAHQTAPLFKFLDEHSGQLEHLTIKPFPRQTSFGHTDDWYAIWISPSPPSTLVGEHSFGTGFARLVLPKLQYLDIGLRYRRIQHVPHWANPNVNAKLLPNLNMLAPNLRHLVLSDVALSLERVDDLVESLSDDGGSGCGLESMDIIVTMLSPHIFDVLSAKLPGLKKLTIQHWALSDVRTQETYNELMLSFLEAIRARRYPGWMLRYLRLTMMATCGKPHPNMVMMKGVAEALSSGVELDGRLRCGCIDNFTYA</sequence>